<proteinExistence type="predicted"/>
<dbReference type="EMBL" id="JACVVK020000658">
    <property type="protein sequence ID" value="KAK7459428.1"/>
    <property type="molecule type" value="Genomic_DNA"/>
</dbReference>
<name>A0ABD0J4I3_9CAEN</name>
<sequence length="96" mass="10743">MSLRVALVEENEKQKLLVLCFARSSCGRKEGKVVLPMAVCRLFLYQGLLCGGVLGQDDPYQMDHVLDAFCTELAHHPCNHPPRHICASDGRTYNNL</sequence>
<keyword evidence="2" id="KW-1185">Reference proteome</keyword>
<organism evidence="1 2">
    <name type="scientific">Batillaria attramentaria</name>
    <dbReference type="NCBI Taxonomy" id="370345"/>
    <lineage>
        <taxon>Eukaryota</taxon>
        <taxon>Metazoa</taxon>
        <taxon>Spiralia</taxon>
        <taxon>Lophotrochozoa</taxon>
        <taxon>Mollusca</taxon>
        <taxon>Gastropoda</taxon>
        <taxon>Caenogastropoda</taxon>
        <taxon>Sorbeoconcha</taxon>
        <taxon>Cerithioidea</taxon>
        <taxon>Batillariidae</taxon>
        <taxon>Batillaria</taxon>
    </lineage>
</organism>
<gene>
    <name evidence="1" type="ORF">BaRGS_00038996</name>
</gene>
<comment type="caution">
    <text evidence="1">The sequence shown here is derived from an EMBL/GenBank/DDBJ whole genome shotgun (WGS) entry which is preliminary data.</text>
</comment>
<evidence type="ECO:0000313" key="1">
    <source>
        <dbReference type="EMBL" id="KAK7459428.1"/>
    </source>
</evidence>
<evidence type="ECO:0000313" key="2">
    <source>
        <dbReference type="Proteomes" id="UP001519460"/>
    </source>
</evidence>
<dbReference type="Proteomes" id="UP001519460">
    <property type="component" value="Unassembled WGS sequence"/>
</dbReference>
<dbReference type="AlphaFoldDB" id="A0ABD0J4I3"/>
<protein>
    <submittedName>
        <fullName evidence="1">Uncharacterized protein</fullName>
    </submittedName>
</protein>
<accession>A0ABD0J4I3</accession>
<reference evidence="1 2" key="1">
    <citation type="journal article" date="2023" name="Sci. Data">
        <title>Genome assembly of the Korean intertidal mud-creeper Batillaria attramentaria.</title>
        <authorList>
            <person name="Patra A.K."/>
            <person name="Ho P.T."/>
            <person name="Jun S."/>
            <person name="Lee S.J."/>
            <person name="Kim Y."/>
            <person name="Won Y.J."/>
        </authorList>
    </citation>
    <scope>NUCLEOTIDE SEQUENCE [LARGE SCALE GENOMIC DNA]</scope>
    <source>
        <strain evidence="1">Wonlab-2016</strain>
    </source>
</reference>